<keyword evidence="3" id="KW-0808">Transferase</keyword>
<keyword evidence="2" id="KW-0489">Methyltransferase</keyword>
<organism evidence="4 5">
    <name type="scientific">Eubacterium maltosivorans</name>
    <dbReference type="NCBI Taxonomy" id="2041044"/>
    <lineage>
        <taxon>Bacteria</taxon>
        <taxon>Bacillati</taxon>
        <taxon>Bacillota</taxon>
        <taxon>Clostridia</taxon>
        <taxon>Eubacteriales</taxon>
        <taxon>Eubacteriaceae</taxon>
        <taxon>Eubacterium</taxon>
    </lineage>
</organism>
<dbReference type="InterPro" id="IPR038601">
    <property type="entry name" value="MttB-like_sf"/>
</dbReference>
<dbReference type="AlphaFoldDB" id="A0A4V1GM65"/>
<dbReference type="RefSeq" id="WP_096918786.1">
    <property type="nucleotide sequence ID" value="NZ_CP029487.1"/>
</dbReference>
<dbReference type="GO" id="GO:0032259">
    <property type="term" value="P:methylation"/>
    <property type="evidence" value="ECO:0007669"/>
    <property type="project" value="UniProtKB-KW"/>
</dbReference>
<dbReference type="InterPro" id="IPR010426">
    <property type="entry name" value="MTTB_MeTrfase"/>
</dbReference>
<dbReference type="Pfam" id="PF06253">
    <property type="entry name" value="MTTB"/>
    <property type="match status" value="1"/>
</dbReference>
<dbReference type="Proteomes" id="UP000218387">
    <property type="component" value="Chromosome"/>
</dbReference>
<evidence type="ECO:0000313" key="4">
    <source>
        <dbReference type="EMBL" id="QCT72206.1"/>
    </source>
</evidence>
<accession>A0A4V1GM65</accession>
<dbReference type="GO" id="GO:0008168">
    <property type="term" value="F:methyltransferase activity"/>
    <property type="evidence" value="ECO:0007669"/>
    <property type="project" value="UniProtKB-KW"/>
</dbReference>
<evidence type="ECO:0000313" key="5">
    <source>
        <dbReference type="Proteomes" id="UP000218387"/>
    </source>
</evidence>
<evidence type="ECO:0000256" key="2">
    <source>
        <dbReference type="ARBA" id="ARBA00022603"/>
    </source>
</evidence>
<evidence type="ECO:0000256" key="3">
    <source>
        <dbReference type="ARBA" id="ARBA00022679"/>
    </source>
</evidence>
<name>A0A4V1GM65_EUBML</name>
<sequence>MKKFSHYVSKEDIERIHEESLRILKEVGVRFEHPKALELFKEHGAEIEGDIVFISEDLVNQAVAQCPETFELYSTKGSVTIGDGSRVNMPACGAVYVEDHNSIRRMRNEDTINIFKLASTSPATDYNYMDYFADTTNFTKEQKIFSNVGMLLKYSPQIACFDPDTFSVPHEELFDTTVKSLKIIKAFEGVEEQERYVNSFCVNSLSPLCYDFAPLEKMFAFCAEKQPIWFTPCAMPALTSPPSVFATVSLTNAEILAGLTLAQLACPGVPVIYGNTSASTDLRSILLSIGSPETALMVYAAVAMADYYKMPCRSGGSLSDAKDLDYQAGAESMLVLNATYESGVDLILHACGIMGSFNIFSYEKYMLDEDTLLYARRMAAGIDTSEEKGCFDLIRKIGPRGSYLKGRTPKMYREEFVMPKFFNKQDPNVWQNEGRRSLKEMAEKVAKERIASYQPPEITKEQNAIVAPYIPEEYRESI</sequence>
<keyword evidence="5" id="KW-1185">Reference proteome</keyword>
<dbReference type="GO" id="GO:0015948">
    <property type="term" value="P:methanogenesis"/>
    <property type="evidence" value="ECO:0007669"/>
    <property type="project" value="InterPro"/>
</dbReference>
<proteinExistence type="inferred from homology"/>
<comment type="similarity">
    <text evidence="1">Belongs to the trimethylamine methyltransferase family.</text>
</comment>
<evidence type="ECO:0000256" key="1">
    <source>
        <dbReference type="ARBA" id="ARBA00007137"/>
    </source>
</evidence>
<dbReference type="Gene3D" id="3.20.20.480">
    <property type="entry name" value="Trimethylamine methyltransferase-like"/>
    <property type="match status" value="1"/>
</dbReference>
<protein>
    <recommendedName>
        <fullName evidence="6">Trimethylamine methyltransferase</fullName>
    </recommendedName>
</protein>
<reference evidence="4 5" key="1">
    <citation type="submission" date="2018-05" db="EMBL/GenBank/DDBJ databases">
        <title>Genome comparison of Eubacterium sp.</title>
        <authorList>
            <person name="Feng Y."/>
            <person name="Sanchez-Andrea I."/>
            <person name="Stams A.J.M."/>
            <person name="De Vos W.M."/>
        </authorList>
    </citation>
    <scope>NUCLEOTIDE SEQUENCE [LARGE SCALE GENOMIC DNA]</scope>
    <source>
        <strain evidence="4 5">YI</strain>
    </source>
</reference>
<gene>
    <name evidence="4" type="ORF">CPZ25_013025</name>
</gene>
<evidence type="ECO:0008006" key="6">
    <source>
        <dbReference type="Google" id="ProtNLM"/>
    </source>
</evidence>
<dbReference type="KEGG" id="emt:CPZ25_013025"/>
<dbReference type="EMBL" id="CP029487">
    <property type="protein sequence ID" value="QCT72206.1"/>
    <property type="molecule type" value="Genomic_DNA"/>
</dbReference>